<dbReference type="Pfam" id="PF00528">
    <property type="entry name" value="BPD_transp_1"/>
    <property type="match status" value="1"/>
</dbReference>
<keyword evidence="5 7" id="KW-1133">Transmembrane helix</keyword>
<dbReference type="EMBL" id="FUKM01000057">
    <property type="protein sequence ID" value="SJN14753.1"/>
    <property type="molecule type" value="Genomic_DNA"/>
</dbReference>
<keyword evidence="3" id="KW-1003">Cell membrane</keyword>
<reference evidence="9 10" key="1">
    <citation type="submission" date="2017-02" db="EMBL/GenBank/DDBJ databases">
        <authorList>
            <person name="Dridi B."/>
        </authorList>
    </citation>
    <scope>NUCLEOTIDE SEQUENCE [LARGE SCALE GENOMIC DNA]</scope>
    <source>
        <strain evidence="9 10">JB380</strain>
    </source>
</reference>
<evidence type="ECO:0000256" key="7">
    <source>
        <dbReference type="RuleBase" id="RU363032"/>
    </source>
</evidence>
<dbReference type="SUPFAM" id="SSF161098">
    <property type="entry name" value="MetI-like"/>
    <property type="match status" value="1"/>
</dbReference>
<comment type="subcellular location">
    <subcellularLocation>
        <location evidence="1 7">Cell membrane</location>
        <topology evidence="1 7">Multi-pass membrane protein</topology>
    </subcellularLocation>
</comment>
<dbReference type="GO" id="GO:0055085">
    <property type="term" value="P:transmembrane transport"/>
    <property type="evidence" value="ECO:0007669"/>
    <property type="project" value="InterPro"/>
</dbReference>
<dbReference type="OrthoDB" id="8417460at2"/>
<dbReference type="PANTHER" id="PTHR43227:SF11">
    <property type="entry name" value="BLL4140 PROTEIN"/>
    <property type="match status" value="1"/>
</dbReference>
<dbReference type="AlphaFoldDB" id="A0A1R4I5Z6"/>
<dbReference type="InterPro" id="IPR000515">
    <property type="entry name" value="MetI-like"/>
</dbReference>
<keyword evidence="6 7" id="KW-0472">Membrane</keyword>
<feature type="transmembrane region" description="Helical" evidence="7">
    <location>
        <begin position="75"/>
        <end position="96"/>
    </location>
</feature>
<evidence type="ECO:0000256" key="1">
    <source>
        <dbReference type="ARBA" id="ARBA00004651"/>
    </source>
</evidence>
<comment type="similarity">
    <text evidence="7">Belongs to the binding-protein-dependent transport system permease family.</text>
</comment>
<name>A0A1R4I5Z6_9GAMM</name>
<organism evidence="9 10">
    <name type="scientific">Halomonas citrativorans</name>
    <dbReference type="NCBI Taxonomy" id="2742612"/>
    <lineage>
        <taxon>Bacteria</taxon>
        <taxon>Pseudomonadati</taxon>
        <taxon>Pseudomonadota</taxon>
        <taxon>Gammaproteobacteria</taxon>
        <taxon>Oceanospirillales</taxon>
        <taxon>Halomonadaceae</taxon>
        <taxon>Halomonas</taxon>
    </lineage>
</organism>
<evidence type="ECO:0000259" key="8">
    <source>
        <dbReference type="PROSITE" id="PS50928"/>
    </source>
</evidence>
<feature type="domain" description="ABC transmembrane type-1" evidence="8">
    <location>
        <begin position="71"/>
        <end position="283"/>
    </location>
</feature>
<evidence type="ECO:0000256" key="6">
    <source>
        <dbReference type="ARBA" id="ARBA00023136"/>
    </source>
</evidence>
<dbReference type="InterPro" id="IPR035906">
    <property type="entry name" value="MetI-like_sf"/>
</dbReference>
<proteinExistence type="inferred from homology"/>
<protein>
    <submittedName>
        <fullName evidence="9">Glycerol-3-phosphate ABC transporter, permease protein UgpA (TC 3.A.1.1.3)</fullName>
    </submittedName>
</protein>
<dbReference type="Proteomes" id="UP000196331">
    <property type="component" value="Unassembled WGS sequence"/>
</dbReference>
<evidence type="ECO:0000256" key="5">
    <source>
        <dbReference type="ARBA" id="ARBA00022989"/>
    </source>
</evidence>
<evidence type="ECO:0000313" key="10">
    <source>
        <dbReference type="Proteomes" id="UP000196331"/>
    </source>
</evidence>
<feature type="transmembrane region" description="Helical" evidence="7">
    <location>
        <begin position="202"/>
        <end position="224"/>
    </location>
</feature>
<dbReference type="CDD" id="cd06261">
    <property type="entry name" value="TM_PBP2"/>
    <property type="match status" value="1"/>
</dbReference>
<dbReference type="RefSeq" id="WP_087111098.1">
    <property type="nucleotide sequence ID" value="NZ_FUKM01000057.1"/>
</dbReference>
<dbReference type="PANTHER" id="PTHR43227">
    <property type="entry name" value="BLL4140 PROTEIN"/>
    <property type="match status" value="1"/>
</dbReference>
<keyword evidence="4 7" id="KW-0812">Transmembrane</keyword>
<evidence type="ECO:0000313" key="9">
    <source>
        <dbReference type="EMBL" id="SJN14753.1"/>
    </source>
</evidence>
<feature type="transmembrane region" description="Helical" evidence="7">
    <location>
        <begin position="156"/>
        <end position="181"/>
    </location>
</feature>
<dbReference type="GO" id="GO:0005886">
    <property type="term" value="C:plasma membrane"/>
    <property type="evidence" value="ECO:0007669"/>
    <property type="project" value="UniProtKB-SubCell"/>
</dbReference>
<sequence length="294" mass="32595">MALTAHHKMQMYGALLLLPAAVLLATFAYLPTITTVIQSLFLPGFRGAPPEFVGLENYRFLFDDAKFWKVARNNLIYALGTIPASIALALGMALFVNGKLPGRGLVRMAYFTPTILPMIAAANIWMFFYAPQIGLFNKLLGALGFSGVNWLGDPSVALGSVMVMSVWKEAGFFMIFYLAALQGIPPELKEASDLEGTSRWSFFWRVTFPLLMPTTLFVLINALINAVRVVDHLFILTKGGPNNATNLLLYYVYENAFSFFDRTTAATITVVILLVLAVVATLKFTVLDRRTHYQ</sequence>
<evidence type="ECO:0000256" key="3">
    <source>
        <dbReference type="ARBA" id="ARBA00022475"/>
    </source>
</evidence>
<keyword evidence="2 7" id="KW-0813">Transport</keyword>
<dbReference type="PROSITE" id="PS50928">
    <property type="entry name" value="ABC_TM1"/>
    <property type="match status" value="1"/>
</dbReference>
<evidence type="ECO:0000256" key="4">
    <source>
        <dbReference type="ARBA" id="ARBA00022692"/>
    </source>
</evidence>
<evidence type="ECO:0000256" key="2">
    <source>
        <dbReference type="ARBA" id="ARBA00022448"/>
    </source>
</evidence>
<comment type="caution">
    <text evidence="9">The sequence shown here is derived from an EMBL/GenBank/DDBJ whole genome shotgun (WGS) entry which is preliminary data.</text>
</comment>
<accession>A0A1R4I5Z6</accession>
<gene>
    <name evidence="9" type="ORF">CZ787_16720</name>
</gene>
<dbReference type="InterPro" id="IPR050809">
    <property type="entry name" value="UgpAE/MalFG_permease"/>
</dbReference>
<feature type="transmembrane region" description="Helical" evidence="7">
    <location>
        <begin position="265"/>
        <end position="286"/>
    </location>
</feature>
<feature type="transmembrane region" description="Helical" evidence="7">
    <location>
        <begin position="108"/>
        <end position="130"/>
    </location>
</feature>
<dbReference type="Gene3D" id="1.10.3720.10">
    <property type="entry name" value="MetI-like"/>
    <property type="match status" value="1"/>
</dbReference>